<keyword evidence="6" id="KW-0677">Repeat</keyword>
<keyword evidence="8" id="KW-0862">Zinc</keyword>
<dbReference type="AlphaFoldDB" id="A0A7J5ZZ31"/>
<dbReference type="InterPro" id="IPR001214">
    <property type="entry name" value="SET_dom"/>
</dbReference>
<comment type="caution">
    <text evidence="13">The sequence shown here is derived from an EMBL/GenBank/DDBJ whole genome shotgun (WGS) entry which is preliminary data.</text>
</comment>
<proteinExistence type="predicted"/>
<dbReference type="Proteomes" id="UP000593565">
    <property type="component" value="Unassembled WGS sequence"/>
</dbReference>
<evidence type="ECO:0000256" key="4">
    <source>
        <dbReference type="ARBA" id="ARBA00022691"/>
    </source>
</evidence>
<evidence type="ECO:0000313" key="13">
    <source>
        <dbReference type="EMBL" id="KAF4075693.1"/>
    </source>
</evidence>
<reference evidence="13 14" key="1">
    <citation type="submission" date="2020-02" db="EMBL/GenBank/DDBJ databases">
        <title>A chromosome-scale genome assembly of the black bullhead catfish (Ameiurus melas).</title>
        <authorList>
            <person name="Wen M."/>
            <person name="Zham M."/>
            <person name="Cabau C."/>
            <person name="Klopp C."/>
            <person name="Donnadieu C."/>
            <person name="Roques C."/>
            <person name="Bouchez O."/>
            <person name="Lampietro C."/>
            <person name="Jouanno E."/>
            <person name="Herpin A."/>
            <person name="Louis A."/>
            <person name="Berthelot C."/>
            <person name="Parey E."/>
            <person name="Roest-Crollius H."/>
            <person name="Braasch I."/>
            <person name="Postlethwait J."/>
            <person name="Robinson-Rechavi M."/>
            <person name="Echchiki A."/>
            <person name="Begum T."/>
            <person name="Montfort J."/>
            <person name="Schartl M."/>
            <person name="Bobe J."/>
            <person name="Guiguen Y."/>
        </authorList>
    </citation>
    <scope>NUCLEOTIDE SEQUENCE [LARGE SCALE GENOMIC DNA]</scope>
    <source>
        <strain evidence="13">M_S1</strain>
        <tissue evidence="13">Blood</tissue>
    </source>
</reference>
<evidence type="ECO:0000313" key="14">
    <source>
        <dbReference type="Proteomes" id="UP000593565"/>
    </source>
</evidence>
<keyword evidence="14" id="KW-1185">Reference proteome</keyword>
<evidence type="ECO:0000256" key="6">
    <source>
        <dbReference type="ARBA" id="ARBA00022737"/>
    </source>
</evidence>
<evidence type="ECO:0000256" key="1">
    <source>
        <dbReference type="ARBA" id="ARBA00004123"/>
    </source>
</evidence>
<keyword evidence="7" id="KW-0863">Zinc-finger</keyword>
<accession>A0A7J5ZZ31</accession>
<dbReference type="EMBL" id="JAAGNN010000020">
    <property type="protein sequence ID" value="KAF4075693.1"/>
    <property type="molecule type" value="Genomic_DNA"/>
</dbReference>
<keyword evidence="10" id="KW-0804">Transcription</keyword>
<dbReference type="Gene3D" id="2.170.270.10">
    <property type="entry name" value="SET domain"/>
    <property type="match status" value="1"/>
</dbReference>
<dbReference type="SUPFAM" id="SSF82199">
    <property type="entry name" value="SET domain"/>
    <property type="match status" value="1"/>
</dbReference>
<evidence type="ECO:0000256" key="11">
    <source>
        <dbReference type="ARBA" id="ARBA00023242"/>
    </source>
</evidence>
<dbReference type="PROSITE" id="PS50280">
    <property type="entry name" value="SET"/>
    <property type="match status" value="1"/>
</dbReference>
<protein>
    <recommendedName>
        <fullName evidence="12">SET domain-containing protein</fullName>
    </recommendedName>
</protein>
<evidence type="ECO:0000256" key="5">
    <source>
        <dbReference type="ARBA" id="ARBA00022723"/>
    </source>
</evidence>
<organism evidence="13 14">
    <name type="scientific">Ameiurus melas</name>
    <name type="common">Black bullhead</name>
    <name type="synonym">Silurus melas</name>
    <dbReference type="NCBI Taxonomy" id="219545"/>
    <lineage>
        <taxon>Eukaryota</taxon>
        <taxon>Metazoa</taxon>
        <taxon>Chordata</taxon>
        <taxon>Craniata</taxon>
        <taxon>Vertebrata</taxon>
        <taxon>Euteleostomi</taxon>
        <taxon>Actinopterygii</taxon>
        <taxon>Neopterygii</taxon>
        <taxon>Teleostei</taxon>
        <taxon>Ostariophysi</taxon>
        <taxon>Siluriformes</taxon>
        <taxon>Ictaluridae</taxon>
        <taxon>Ameiurus</taxon>
    </lineage>
</organism>
<evidence type="ECO:0000256" key="8">
    <source>
        <dbReference type="ARBA" id="ARBA00022833"/>
    </source>
</evidence>
<dbReference type="GO" id="GO:0010468">
    <property type="term" value="P:regulation of gene expression"/>
    <property type="evidence" value="ECO:0007669"/>
    <property type="project" value="TreeGrafter"/>
</dbReference>
<name>A0A7J5ZZ31_AMEME</name>
<evidence type="ECO:0000256" key="2">
    <source>
        <dbReference type="ARBA" id="ARBA00022603"/>
    </source>
</evidence>
<dbReference type="CDD" id="cd19193">
    <property type="entry name" value="PR-SET_PRDM7_9"/>
    <property type="match status" value="1"/>
</dbReference>
<dbReference type="Pfam" id="PF21549">
    <property type="entry name" value="PRDM2_PR"/>
    <property type="match status" value="1"/>
</dbReference>
<feature type="domain" description="SET" evidence="12">
    <location>
        <begin position="1"/>
        <end position="109"/>
    </location>
</feature>
<dbReference type="GO" id="GO:0005634">
    <property type="term" value="C:nucleus"/>
    <property type="evidence" value="ECO:0007669"/>
    <property type="project" value="UniProtKB-SubCell"/>
</dbReference>
<evidence type="ECO:0000256" key="10">
    <source>
        <dbReference type="ARBA" id="ARBA00023163"/>
    </source>
</evidence>
<keyword evidence="2" id="KW-0489">Methyltransferase</keyword>
<dbReference type="InterPro" id="IPR050331">
    <property type="entry name" value="Zinc_finger"/>
</dbReference>
<dbReference type="GO" id="GO:0042054">
    <property type="term" value="F:histone methyltransferase activity"/>
    <property type="evidence" value="ECO:0007669"/>
    <property type="project" value="InterPro"/>
</dbReference>
<evidence type="ECO:0000256" key="9">
    <source>
        <dbReference type="ARBA" id="ARBA00023015"/>
    </source>
</evidence>
<keyword evidence="11" id="KW-0539">Nucleus</keyword>
<dbReference type="GO" id="GO:0032259">
    <property type="term" value="P:methylation"/>
    <property type="evidence" value="ECO:0007669"/>
    <property type="project" value="UniProtKB-KW"/>
</dbReference>
<dbReference type="PANTHER" id="PTHR16515">
    <property type="entry name" value="PR DOMAIN ZINC FINGER PROTEIN"/>
    <property type="match status" value="1"/>
</dbReference>
<evidence type="ECO:0000256" key="7">
    <source>
        <dbReference type="ARBA" id="ARBA00022771"/>
    </source>
</evidence>
<sequence>MSGIPNAGLGVFNKGETVPVGAHFGPYEGDLVDRDEAINSGYSWVIYRSSGCEAYVDGKRELYSNWMRYVNCARNGEDHNLVAFQYRGGILYRCSRPINPGQELLVWYEEEYARRLGLVFEYFWNIKSSTNEKSNSPLQVFSCSCYLTDMQQGSIAISQSSGY</sequence>
<keyword evidence="4" id="KW-0949">S-adenosyl-L-methionine</keyword>
<dbReference type="InterPro" id="IPR044417">
    <property type="entry name" value="PRDM7_9_PR-SET"/>
</dbReference>
<keyword evidence="3" id="KW-0808">Transferase</keyword>
<keyword evidence="9" id="KW-0805">Transcription regulation</keyword>
<dbReference type="GO" id="GO:0008270">
    <property type="term" value="F:zinc ion binding"/>
    <property type="evidence" value="ECO:0007669"/>
    <property type="project" value="UniProtKB-KW"/>
</dbReference>
<evidence type="ECO:0000256" key="3">
    <source>
        <dbReference type="ARBA" id="ARBA00022679"/>
    </source>
</evidence>
<gene>
    <name evidence="13" type="ORF">AMELA_G00221770</name>
</gene>
<evidence type="ECO:0000259" key="12">
    <source>
        <dbReference type="PROSITE" id="PS50280"/>
    </source>
</evidence>
<comment type="subcellular location">
    <subcellularLocation>
        <location evidence="1">Nucleus</location>
    </subcellularLocation>
</comment>
<dbReference type="PANTHER" id="PTHR16515:SF66">
    <property type="entry name" value="C2H2-TYPE DOMAIN-CONTAINING PROTEIN"/>
    <property type="match status" value="1"/>
</dbReference>
<keyword evidence="5" id="KW-0479">Metal-binding</keyword>
<dbReference type="InterPro" id="IPR046341">
    <property type="entry name" value="SET_dom_sf"/>
</dbReference>